<accession>A0A135LVB9</accession>
<dbReference type="AlphaFoldDB" id="A0A135LVB9"/>
<protein>
    <submittedName>
        <fullName evidence="1">Uncharacterized protein</fullName>
    </submittedName>
</protein>
<name>A0A135LVB9_PENPA</name>
<dbReference type="OrthoDB" id="4646997at2759"/>
<evidence type="ECO:0000313" key="1">
    <source>
        <dbReference type="EMBL" id="KXG52851.1"/>
    </source>
</evidence>
<gene>
    <name evidence="1" type="ORF">PGRI_081070</name>
</gene>
<dbReference type="OMA" id="VGASEWG"/>
<dbReference type="RefSeq" id="XP_040651386.1">
    <property type="nucleotide sequence ID" value="XM_040795821.1"/>
</dbReference>
<proteinExistence type="predicted"/>
<dbReference type="Proteomes" id="UP000070168">
    <property type="component" value="Unassembled WGS sequence"/>
</dbReference>
<evidence type="ECO:0000313" key="2">
    <source>
        <dbReference type="Proteomes" id="UP000070168"/>
    </source>
</evidence>
<reference evidence="1 2" key="1">
    <citation type="journal article" date="2016" name="BMC Genomics">
        <title>Genome sequencing and secondary metabolism of the postharvest pathogen Penicillium griseofulvum.</title>
        <authorList>
            <person name="Banani H."/>
            <person name="Marcet-Houben M."/>
            <person name="Ballester A.R."/>
            <person name="Abbruscato P."/>
            <person name="Gonzalez-Candelas L."/>
            <person name="Gabaldon T."/>
            <person name="Spadaro D."/>
        </authorList>
    </citation>
    <scope>NUCLEOTIDE SEQUENCE [LARGE SCALE GENOMIC DNA]</scope>
    <source>
        <strain evidence="1 2">PG3</strain>
    </source>
</reference>
<keyword evidence="2" id="KW-1185">Reference proteome</keyword>
<comment type="caution">
    <text evidence="1">The sequence shown here is derived from an EMBL/GenBank/DDBJ whole genome shotgun (WGS) entry which is preliminary data.</text>
</comment>
<dbReference type="GeneID" id="63711121"/>
<sequence length="296" mass="33122">MSTSYFSTITNESAFKTHFQQENGMDFMDIKLVGASEWGRGHLFACRVIRRPTQRSVLPVLSNYTRPSDSKSSPEIINFVNGPPDLTYMTQSEHQLEDYIDSGTMQVDSSSPREISSQETSSAGYVDSESHMLLASPEDETLRLASCVIRHILYFGTPQDSVDLGTVVEFRDAKVRIAVQSPLLNRKIVAIDDGGLCLRKEFNGRFELIKNHLAILEGKRQFQCLEDGRPVISDDCLAQMTCEALVVAAADPSEELHRNGAFLYVNSTPWFDLDSQSGRKQVVANLCGLMRRERDA</sequence>
<organism evidence="1 2">
    <name type="scientific">Penicillium patulum</name>
    <name type="common">Penicillium griseofulvum</name>
    <dbReference type="NCBI Taxonomy" id="5078"/>
    <lineage>
        <taxon>Eukaryota</taxon>
        <taxon>Fungi</taxon>
        <taxon>Dikarya</taxon>
        <taxon>Ascomycota</taxon>
        <taxon>Pezizomycotina</taxon>
        <taxon>Eurotiomycetes</taxon>
        <taxon>Eurotiomycetidae</taxon>
        <taxon>Eurotiales</taxon>
        <taxon>Aspergillaceae</taxon>
        <taxon>Penicillium</taxon>
    </lineage>
</organism>
<dbReference type="EMBL" id="LHQR01000020">
    <property type="protein sequence ID" value="KXG52851.1"/>
    <property type="molecule type" value="Genomic_DNA"/>
</dbReference>
<dbReference type="STRING" id="5078.A0A135LVB9"/>